<dbReference type="Gene3D" id="1.10.287.130">
    <property type="match status" value="1"/>
</dbReference>
<dbReference type="EMBL" id="CP139487">
    <property type="protein sequence ID" value="WPU64446.1"/>
    <property type="molecule type" value="Genomic_DNA"/>
</dbReference>
<name>A0AAX4HMJ5_9BACT</name>
<dbReference type="SMART" id="SM00388">
    <property type="entry name" value="HisKA"/>
    <property type="match status" value="1"/>
</dbReference>
<dbReference type="InterPro" id="IPR003661">
    <property type="entry name" value="HisK_dim/P_dom"/>
</dbReference>
<dbReference type="InterPro" id="IPR036097">
    <property type="entry name" value="HisK_dim/P_sf"/>
</dbReference>
<dbReference type="SUPFAM" id="SSF47384">
    <property type="entry name" value="Homodimeric domain of signal transducing histidine kinase"/>
    <property type="match status" value="1"/>
</dbReference>
<evidence type="ECO:0000259" key="3">
    <source>
        <dbReference type="SMART" id="SM00388"/>
    </source>
</evidence>
<comment type="catalytic activity">
    <reaction evidence="1">
        <text>ATP + protein L-histidine = ADP + protein N-phospho-L-histidine.</text>
        <dbReference type="EC" id="2.7.13.3"/>
    </reaction>
</comment>
<keyword evidence="5" id="KW-1185">Reference proteome</keyword>
<dbReference type="CDD" id="cd00082">
    <property type="entry name" value="HisKA"/>
    <property type="match status" value="1"/>
</dbReference>
<evidence type="ECO:0000256" key="1">
    <source>
        <dbReference type="ARBA" id="ARBA00000085"/>
    </source>
</evidence>
<dbReference type="RefSeq" id="WP_321393270.1">
    <property type="nucleotide sequence ID" value="NZ_CP139487.1"/>
</dbReference>
<sequence length="557" mass="63662">MQSHSGLLQFRVDPMLSPDLRRSIDSILTGLKDAERADSLTAPLSLKKLTVDFVSESSLHTLKPGPEFRICVLDSNQGLFSFGQNLDESHVHAVLDDSLDLKQIERLIAPRLQALVKVKEESFVTLGMKNIRKFETRARKITQNAFTSEDLLNYAQALVDLEKDLIQADDLGKLEKVLKQFTKVNIERSKFQFFSSGELAEVTPSENFLLLPPFKGVFIAIEMNWNDEDHFRLFKRLFFFYTLVNFFRSQQNIEDPFFDEKLWESVLDSIPFPVALLSEKAEVHQHNTLFAKLGFAPSGCLKLKLREKILINDIPYNVYRKDVFHLDEKKILFVFFTESFFLKGDGNLTPSGQELGIISSSIAHELNNPIAGIQAALSLLLLDESLNQEAEQTLTEMKNGAIRCKQLIETFLGFSRANPSKLQIYESTMSPIEICYQQAQNLLRFRTVESGIRFNFESIKHADFKAQVNLSLLTMTFYLILGELMTLYSHQLLVANKNQIEKVIKGEIVESSQEIQIQLHELNISNLGLSKLIQNLLTIENFVLQVSDYSLRFIYNP</sequence>
<reference evidence="4 5" key="1">
    <citation type="submission" date="2023-11" db="EMBL/GenBank/DDBJ databases">
        <title>Peredibacter starrii A3.12.</title>
        <authorList>
            <person name="Mitchell R.J."/>
        </authorList>
    </citation>
    <scope>NUCLEOTIDE SEQUENCE [LARGE SCALE GENOMIC DNA]</scope>
    <source>
        <strain evidence="4 5">A3.12</strain>
    </source>
</reference>
<evidence type="ECO:0000313" key="4">
    <source>
        <dbReference type="EMBL" id="WPU64446.1"/>
    </source>
</evidence>
<feature type="domain" description="Signal transduction histidine kinase dimerisation/phosphoacceptor" evidence="3">
    <location>
        <begin position="354"/>
        <end position="420"/>
    </location>
</feature>
<evidence type="ECO:0000256" key="2">
    <source>
        <dbReference type="ARBA" id="ARBA00012438"/>
    </source>
</evidence>
<evidence type="ECO:0000313" key="5">
    <source>
        <dbReference type="Proteomes" id="UP001324634"/>
    </source>
</evidence>
<proteinExistence type="predicted"/>
<dbReference type="GO" id="GO:0000155">
    <property type="term" value="F:phosphorelay sensor kinase activity"/>
    <property type="evidence" value="ECO:0007669"/>
    <property type="project" value="InterPro"/>
</dbReference>
<keyword evidence="4" id="KW-0808">Transferase</keyword>
<dbReference type="KEGG" id="psti:SOO65_17265"/>
<gene>
    <name evidence="4" type="ORF">SOO65_17265</name>
</gene>
<dbReference type="AlphaFoldDB" id="A0AAX4HMJ5"/>
<keyword evidence="4" id="KW-0418">Kinase</keyword>
<protein>
    <recommendedName>
        <fullName evidence="2">histidine kinase</fullName>
        <ecNumber evidence="2">2.7.13.3</ecNumber>
    </recommendedName>
</protein>
<dbReference type="Proteomes" id="UP001324634">
    <property type="component" value="Chromosome"/>
</dbReference>
<organism evidence="4 5">
    <name type="scientific">Peredibacter starrii</name>
    <dbReference type="NCBI Taxonomy" id="28202"/>
    <lineage>
        <taxon>Bacteria</taxon>
        <taxon>Pseudomonadati</taxon>
        <taxon>Bdellovibrionota</taxon>
        <taxon>Bacteriovoracia</taxon>
        <taxon>Bacteriovoracales</taxon>
        <taxon>Bacteriovoracaceae</taxon>
        <taxon>Peredibacter</taxon>
    </lineage>
</organism>
<dbReference type="EC" id="2.7.13.3" evidence="2"/>
<accession>A0AAX4HMJ5</accession>
<dbReference type="Pfam" id="PF00512">
    <property type="entry name" value="HisKA"/>
    <property type="match status" value="1"/>
</dbReference>